<proteinExistence type="predicted"/>
<reference evidence="2" key="1">
    <citation type="submission" date="2022-03" db="EMBL/GenBank/DDBJ databases">
        <authorList>
            <person name="Sayadi A."/>
        </authorList>
    </citation>
    <scope>NUCLEOTIDE SEQUENCE</scope>
</reference>
<dbReference type="Proteomes" id="UP001152888">
    <property type="component" value="Unassembled WGS sequence"/>
</dbReference>
<evidence type="ECO:0000313" key="2">
    <source>
        <dbReference type="EMBL" id="CAH1995992.1"/>
    </source>
</evidence>
<evidence type="ECO:0000256" key="1">
    <source>
        <dbReference type="SAM" id="MobiDB-lite"/>
    </source>
</evidence>
<evidence type="ECO:0000313" key="3">
    <source>
        <dbReference type="Proteomes" id="UP001152888"/>
    </source>
</evidence>
<sequence length="50" mass="5360">MASHQPSARGLWSTSSSDPRSQSTSGCSFGNRRDVGMQRGSVSQIYQLLG</sequence>
<organism evidence="2 3">
    <name type="scientific">Acanthoscelides obtectus</name>
    <name type="common">Bean weevil</name>
    <name type="synonym">Bruchus obtectus</name>
    <dbReference type="NCBI Taxonomy" id="200917"/>
    <lineage>
        <taxon>Eukaryota</taxon>
        <taxon>Metazoa</taxon>
        <taxon>Ecdysozoa</taxon>
        <taxon>Arthropoda</taxon>
        <taxon>Hexapoda</taxon>
        <taxon>Insecta</taxon>
        <taxon>Pterygota</taxon>
        <taxon>Neoptera</taxon>
        <taxon>Endopterygota</taxon>
        <taxon>Coleoptera</taxon>
        <taxon>Polyphaga</taxon>
        <taxon>Cucujiformia</taxon>
        <taxon>Chrysomeloidea</taxon>
        <taxon>Chrysomelidae</taxon>
        <taxon>Bruchinae</taxon>
        <taxon>Bruchini</taxon>
        <taxon>Acanthoscelides</taxon>
    </lineage>
</organism>
<feature type="compositionally biased region" description="Low complexity" evidence="1">
    <location>
        <begin position="13"/>
        <end position="25"/>
    </location>
</feature>
<accession>A0A9P0LFT0</accession>
<keyword evidence="3" id="KW-1185">Reference proteome</keyword>
<protein>
    <submittedName>
        <fullName evidence="2">Uncharacterized protein</fullName>
    </submittedName>
</protein>
<comment type="caution">
    <text evidence="2">The sequence shown here is derived from an EMBL/GenBank/DDBJ whole genome shotgun (WGS) entry which is preliminary data.</text>
</comment>
<dbReference type="AlphaFoldDB" id="A0A9P0LFT0"/>
<name>A0A9P0LFT0_ACAOB</name>
<dbReference type="EMBL" id="CAKOFQ010007246">
    <property type="protein sequence ID" value="CAH1995992.1"/>
    <property type="molecule type" value="Genomic_DNA"/>
</dbReference>
<feature type="region of interest" description="Disordered" evidence="1">
    <location>
        <begin position="1"/>
        <end position="42"/>
    </location>
</feature>
<gene>
    <name evidence="2" type="ORF">ACAOBT_LOCUS22964</name>
</gene>